<dbReference type="Proteomes" id="UP000615446">
    <property type="component" value="Unassembled WGS sequence"/>
</dbReference>
<evidence type="ECO:0000313" key="3">
    <source>
        <dbReference type="Proteomes" id="UP000615446"/>
    </source>
</evidence>
<organism evidence="2 3">
    <name type="scientific">Rhizophagus clarus</name>
    <dbReference type="NCBI Taxonomy" id="94130"/>
    <lineage>
        <taxon>Eukaryota</taxon>
        <taxon>Fungi</taxon>
        <taxon>Fungi incertae sedis</taxon>
        <taxon>Mucoromycota</taxon>
        <taxon>Glomeromycotina</taxon>
        <taxon>Glomeromycetes</taxon>
        <taxon>Glomerales</taxon>
        <taxon>Glomeraceae</taxon>
        <taxon>Rhizophagus</taxon>
    </lineage>
</organism>
<dbReference type="AlphaFoldDB" id="A0A8H3M825"/>
<keyword evidence="1" id="KW-0812">Transmembrane</keyword>
<accession>A0A8H3M825</accession>
<feature type="transmembrane region" description="Helical" evidence="1">
    <location>
        <begin position="59"/>
        <end position="77"/>
    </location>
</feature>
<proteinExistence type="predicted"/>
<sequence>MTFQFFEYSILTVGSLILRRVGTLTPFSKGLNLKTCFIIFFFLRSSWNLTQFLDYGTEATIRTLSFGLLLNWLFLGMDWRMLSIQQPTVRLCFC</sequence>
<protein>
    <submittedName>
        <fullName evidence="2">Uncharacterized protein</fullName>
    </submittedName>
</protein>
<comment type="caution">
    <text evidence="2">The sequence shown here is derived from an EMBL/GenBank/DDBJ whole genome shotgun (WGS) entry which is preliminary data.</text>
</comment>
<name>A0A8H3M825_9GLOM</name>
<evidence type="ECO:0000313" key="2">
    <source>
        <dbReference type="EMBL" id="GES99805.1"/>
    </source>
</evidence>
<evidence type="ECO:0000256" key="1">
    <source>
        <dbReference type="SAM" id="Phobius"/>
    </source>
</evidence>
<gene>
    <name evidence="2" type="ORF">RCL2_002628600</name>
</gene>
<reference evidence="2" key="1">
    <citation type="submission" date="2019-10" db="EMBL/GenBank/DDBJ databases">
        <title>Conservation and host-specific expression of non-tandemly repeated heterogenous ribosome RNA gene in arbuscular mycorrhizal fungi.</title>
        <authorList>
            <person name="Maeda T."/>
            <person name="Kobayashi Y."/>
            <person name="Nakagawa T."/>
            <person name="Ezawa T."/>
            <person name="Yamaguchi K."/>
            <person name="Bino T."/>
            <person name="Nishimoto Y."/>
            <person name="Shigenobu S."/>
            <person name="Kawaguchi M."/>
        </authorList>
    </citation>
    <scope>NUCLEOTIDE SEQUENCE</scope>
    <source>
        <strain evidence="2">HR1</strain>
    </source>
</reference>
<keyword evidence="1" id="KW-1133">Transmembrane helix</keyword>
<dbReference type="EMBL" id="BLAL01000285">
    <property type="protein sequence ID" value="GES99805.1"/>
    <property type="molecule type" value="Genomic_DNA"/>
</dbReference>
<feature type="transmembrane region" description="Helical" evidence="1">
    <location>
        <begin position="30"/>
        <end position="47"/>
    </location>
</feature>
<keyword evidence="1" id="KW-0472">Membrane</keyword>